<organism evidence="1 2">
    <name type="scientific">Popillia japonica</name>
    <name type="common">Japanese beetle</name>
    <dbReference type="NCBI Taxonomy" id="7064"/>
    <lineage>
        <taxon>Eukaryota</taxon>
        <taxon>Metazoa</taxon>
        <taxon>Ecdysozoa</taxon>
        <taxon>Arthropoda</taxon>
        <taxon>Hexapoda</taxon>
        <taxon>Insecta</taxon>
        <taxon>Pterygota</taxon>
        <taxon>Neoptera</taxon>
        <taxon>Endopterygota</taxon>
        <taxon>Coleoptera</taxon>
        <taxon>Polyphaga</taxon>
        <taxon>Scarabaeiformia</taxon>
        <taxon>Scarabaeidae</taxon>
        <taxon>Rutelinae</taxon>
        <taxon>Popillia</taxon>
    </lineage>
</organism>
<gene>
    <name evidence="1" type="ORF">QE152_g35733</name>
</gene>
<dbReference type="PANTHER" id="PTHR33667:SF7">
    <property type="entry name" value="RIKEN CDNA 1810020O05 GENE"/>
    <property type="match status" value="1"/>
</dbReference>
<evidence type="ECO:0000313" key="1">
    <source>
        <dbReference type="EMBL" id="KAK9688199.1"/>
    </source>
</evidence>
<sequence length="621" mass="71652">MHLGDVIFDVRNCYYSKVYILKAKSVTIKQFFLREEDVDSDNLVVPAYDINPNLIQTIPSKTPTIRYLESLITSCIYSPALPTELVVRLTLPDQVQSTKAKMIIERTSKHEEIFCKDYIPVAQFPTAQSNFKCKQNPKKTGSKNRKENLQQKTKIKKKLSHKEGKKDYVQIKVSAEIFFTDPTISIFDAKNTCEKIPNAYVLLGVDKLLTNKQKCVMNPMVVKIGKLENLDVECLRKANFKSVFVRYLIPNLAVVKTSEKKMARNIRFNEAHAHFTNFVSSVSIAEYIQTNRLFLEICGVREETDNVQPSIFGIKYTDRYFGRRMTPMRYILNLHNDVTEQLESIEVLAVAAYDLTSLLTPVCNYSSKESCHHPDNLLYQQRNSFSVQLEMATANNINIKKIIRTKSNSPLSEFSLLRNGTSLQLEVYFMAPLTHITNNIYYRYSFYNRMLLIVYSIELAATLLNDILSYNQGNITKEIIIPDLSKYDVGSFAFFLEGVFEHKIGMVWKQYRKYPADEIIIYFNSDSVFEERLYTAFSGYRGFCIITLQKPLRDILAQEAFYVEGNVPLPCWQAAKKLDILFRATTLKDIFQYNLLPSPEELISLNLEWGIPMKWNAITAI</sequence>
<name>A0AAW1IFC0_POPJA</name>
<dbReference type="AlphaFoldDB" id="A0AAW1IFC0"/>
<keyword evidence="2" id="KW-1185">Reference proteome</keyword>
<proteinExistence type="predicted"/>
<accession>A0AAW1IFC0</accession>
<protein>
    <submittedName>
        <fullName evidence="1">Uncharacterized protein</fullName>
    </submittedName>
</protein>
<comment type="caution">
    <text evidence="1">The sequence shown here is derived from an EMBL/GenBank/DDBJ whole genome shotgun (WGS) entry which is preliminary data.</text>
</comment>
<evidence type="ECO:0000313" key="2">
    <source>
        <dbReference type="Proteomes" id="UP001458880"/>
    </source>
</evidence>
<reference evidence="1 2" key="1">
    <citation type="journal article" date="2024" name="BMC Genomics">
        <title>De novo assembly and annotation of Popillia japonica's genome with initial clues to its potential as an invasive pest.</title>
        <authorList>
            <person name="Cucini C."/>
            <person name="Boschi S."/>
            <person name="Funari R."/>
            <person name="Cardaioli E."/>
            <person name="Iannotti N."/>
            <person name="Marturano G."/>
            <person name="Paoli F."/>
            <person name="Bruttini M."/>
            <person name="Carapelli A."/>
            <person name="Frati F."/>
            <person name="Nardi F."/>
        </authorList>
    </citation>
    <scope>NUCLEOTIDE SEQUENCE [LARGE SCALE GENOMIC DNA]</scope>
    <source>
        <strain evidence="1">DMR45628</strain>
    </source>
</reference>
<dbReference type="Proteomes" id="UP001458880">
    <property type="component" value="Unassembled WGS sequence"/>
</dbReference>
<dbReference type="PANTHER" id="PTHR33667">
    <property type="entry name" value="SI:DKEY-57N24.6"/>
    <property type="match status" value="1"/>
</dbReference>
<dbReference type="EMBL" id="JASPKY010000602">
    <property type="protein sequence ID" value="KAK9688199.1"/>
    <property type="molecule type" value="Genomic_DNA"/>
</dbReference>